<dbReference type="GO" id="GO:0020037">
    <property type="term" value="F:heme binding"/>
    <property type="evidence" value="ECO:0007669"/>
    <property type="project" value="InterPro"/>
</dbReference>
<evidence type="ECO:0000313" key="3">
    <source>
        <dbReference type="Proteomes" id="UP000789739"/>
    </source>
</evidence>
<keyword evidence="3" id="KW-1185">Reference proteome</keyword>
<protein>
    <submittedName>
        <fullName evidence="2">7145_t:CDS:1</fullName>
    </submittedName>
</protein>
<keyword evidence="1" id="KW-1133">Transmembrane helix</keyword>
<gene>
    <name evidence="2" type="ORF">PBRASI_LOCUS8875</name>
</gene>
<dbReference type="PANTHER" id="PTHR24301:SF2">
    <property type="entry name" value="THROMBOXANE-A SYNTHASE"/>
    <property type="match status" value="1"/>
</dbReference>
<evidence type="ECO:0000313" key="2">
    <source>
        <dbReference type="EMBL" id="CAG8624082.1"/>
    </source>
</evidence>
<dbReference type="InterPro" id="IPR002401">
    <property type="entry name" value="Cyt_P450_E_grp-I"/>
</dbReference>
<organism evidence="2 3">
    <name type="scientific">Paraglomus brasilianum</name>
    <dbReference type="NCBI Taxonomy" id="144538"/>
    <lineage>
        <taxon>Eukaryota</taxon>
        <taxon>Fungi</taxon>
        <taxon>Fungi incertae sedis</taxon>
        <taxon>Mucoromycota</taxon>
        <taxon>Glomeromycotina</taxon>
        <taxon>Glomeromycetes</taxon>
        <taxon>Paraglomerales</taxon>
        <taxon>Paraglomeraceae</taxon>
        <taxon>Paraglomus</taxon>
    </lineage>
</organism>
<dbReference type="PRINTS" id="PR00463">
    <property type="entry name" value="EP450I"/>
</dbReference>
<keyword evidence="1" id="KW-0472">Membrane</keyword>
<dbReference type="Pfam" id="PF00067">
    <property type="entry name" value="p450"/>
    <property type="match status" value="1"/>
</dbReference>
<dbReference type="GO" id="GO:0004497">
    <property type="term" value="F:monooxygenase activity"/>
    <property type="evidence" value="ECO:0007669"/>
    <property type="project" value="InterPro"/>
</dbReference>
<dbReference type="GO" id="GO:0016705">
    <property type="term" value="F:oxidoreductase activity, acting on paired donors, with incorporation or reduction of molecular oxygen"/>
    <property type="evidence" value="ECO:0007669"/>
    <property type="project" value="InterPro"/>
</dbReference>
<dbReference type="CDD" id="cd00302">
    <property type="entry name" value="cytochrome_P450"/>
    <property type="match status" value="1"/>
</dbReference>
<evidence type="ECO:0000256" key="1">
    <source>
        <dbReference type="SAM" id="Phobius"/>
    </source>
</evidence>
<dbReference type="GO" id="GO:0005506">
    <property type="term" value="F:iron ion binding"/>
    <property type="evidence" value="ECO:0007669"/>
    <property type="project" value="InterPro"/>
</dbReference>
<dbReference type="PANTHER" id="PTHR24301">
    <property type="entry name" value="THROMBOXANE-A SYNTHASE"/>
    <property type="match status" value="1"/>
</dbReference>
<comment type="caution">
    <text evidence="2">The sequence shown here is derived from an EMBL/GenBank/DDBJ whole genome shotgun (WGS) entry which is preliminary data.</text>
</comment>
<dbReference type="Gene3D" id="1.10.630.10">
    <property type="entry name" value="Cytochrome P450"/>
    <property type="match status" value="1"/>
</dbReference>
<dbReference type="EMBL" id="CAJVPI010001716">
    <property type="protein sequence ID" value="CAG8624082.1"/>
    <property type="molecule type" value="Genomic_DNA"/>
</dbReference>
<dbReference type="AlphaFoldDB" id="A0A9N9D5Z9"/>
<dbReference type="OrthoDB" id="1470350at2759"/>
<dbReference type="Proteomes" id="UP000789739">
    <property type="component" value="Unassembled WGS sequence"/>
</dbReference>
<dbReference type="SUPFAM" id="SSF48264">
    <property type="entry name" value="Cytochrome P450"/>
    <property type="match status" value="1"/>
</dbReference>
<accession>A0A9N9D5Z9</accession>
<name>A0A9N9D5Z9_9GLOM</name>
<dbReference type="InterPro" id="IPR036396">
    <property type="entry name" value="Cyt_P450_sf"/>
</dbReference>
<proteinExistence type="predicted"/>
<feature type="transmembrane region" description="Helical" evidence="1">
    <location>
        <begin position="20"/>
        <end position="38"/>
    </location>
</feature>
<sequence>MSFYTQLTALVPTIVSYLPHALFSVIVLYVINFYIFYINRENPLPGPIPLPIVGNLHRMSDVYKFLDAMHERYGDVFEFYIANQRFIMLNRVDLAEKVLTQSVKSNYFIRVASESQGWEELGLTNKGLIGNKERDIWWLNRRLLNHCLTSTKYIKEIVTVVQTLFSEVEEYWKELGDSISLEFTEWIHCLNVDTQVRIVTGQRTYALSTYFNSLLPPRLKKSLPQSSIHSYSKFVSHVLSFNEVAKYFYFISPFFRHYVPGFRQIAEQMKKRIGWLTEELTKIANERKREIENMSEKEELKVDLLSLMLTINTEKDTNRIKSSEFERPLTEEEIVQLLIEVFSGGIDTISSAICFTIYYICKYPAVKARLLSEIDAKLFSKGQGLSYDSIVTLFPYTSAVMKEAARVLIVGPIVIQLASEDDEVAGCKWRAGTPVGVNYGVIHKHTAYWKDPEAFRPERFLDGCADEIKPKTFLPFGGTFEVELCEPEKEIKYKSSLTNQCTELK</sequence>
<feature type="non-terminal residue" evidence="2">
    <location>
        <position position="505"/>
    </location>
</feature>
<reference evidence="2" key="1">
    <citation type="submission" date="2021-06" db="EMBL/GenBank/DDBJ databases">
        <authorList>
            <person name="Kallberg Y."/>
            <person name="Tangrot J."/>
            <person name="Rosling A."/>
        </authorList>
    </citation>
    <scope>NUCLEOTIDE SEQUENCE</scope>
    <source>
        <strain evidence="2">BR232B</strain>
    </source>
</reference>
<dbReference type="InterPro" id="IPR001128">
    <property type="entry name" value="Cyt_P450"/>
</dbReference>
<keyword evidence="1" id="KW-0812">Transmembrane</keyword>